<reference evidence="5 6" key="1">
    <citation type="submission" date="2019-03" db="EMBL/GenBank/DDBJ databases">
        <authorList>
            <person name="Li J."/>
        </authorList>
    </citation>
    <scope>NUCLEOTIDE SEQUENCE [LARGE SCALE GENOMIC DNA]</scope>
    <source>
        <strain evidence="5 6">3058</strain>
    </source>
</reference>
<dbReference type="Gene3D" id="3.30.420.40">
    <property type="match status" value="1"/>
</dbReference>
<dbReference type="InterPro" id="IPR050406">
    <property type="entry name" value="FGGY_Carb_Kinase"/>
</dbReference>
<evidence type="ECO:0000256" key="2">
    <source>
        <dbReference type="ARBA" id="ARBA00022679"/>
    </source>
</evidence>
<evidence type="ECO:0000313" key="6">
    <source>
        <dbReference type="Proteomes" id="UP000297972"/>
    </source>
</evidence>
<dbReference type="SUPFAM" id="SSF53067">
    <property type="entry name" value="Actin-like ATPase domain"/>
    <property type="match status" value="1"/>
</dbReference>
<dbReference type="PANTHER" id="PTHR43095">
    <property type="entry name" value="SUGAR KINASE"/>
    <property type="match status" value="1"/>
</dbReference>
<feature type="non-terminal residue" evidence="5">
    <location>
        <position position="1"/>
    </location>
</feature>
<keyword evidence="6" id="KW-1185">Reference proteome</keyword>
<comment type="caution">
    <text evidence="5">The sequence shown here is derived from an EMBL/GenBank/DDBJ whole genome shotgun (WGS) entry which is preliminary data.</text>
</comment>
<dbReference type="PANTHER" id="PTHR43095:SF6">
    <property type="entry name" value="XYLULOSE KINASE"/>
    <property type="match status" value="1"/>
</dbReference>
<dbReference type="InterPro" id="IPR018485">
    <property type="entry name" value="FGGY_C"/>
</dbReference>
<dbReference type="Pfam" id="PF02782">
    <property type="entry name" value="FGGY_C"/>
    <property type="match status" value="1"/>
</dbReference>
<keyword evidence="3 5" id="KW-0418">Kinase</keyword>
<evidence type="ECO:0000256" key="3">
    <source>
        <dbReference type="ARBA" id="ARBA00022777"/>
    </source>
</evidence>
<accession>A0A4Z1BLS5</accession>
<sequence length="111" mass="11185">GLADSLAALQATGAHPTRLMAIGGGARSRTWLQIIATALDVTLTLPADGEFGAALGAARLGMVAAGEGEVDQVMTAPDVTDEIAPDPALRGAFDAALQGFRAAYPAIRAVQ</sequence>
<evidence type="ECO:0000256" key="1">
    <source>
        <dbReference type="ARBA" id="ARBA00009156"/>
    </source>
</evidence>
<dbReference type="GO" id="GO:0016301">
    <property type="term" value="F:kinase activity"/>
    <property type="evidence" value="ECO:0007669"/>
    <property type="project" value="UniProtKB-KW"/>
</dbReference>
<dbReference type="RefSeq" id="WP_240769161.1">
    <property type="nucleotide sequence ID" value="NZ_SRPG01000414.1"/>
</dbReference>
<dbReference type="InterPro" id="IPR043129">
    <property type="entry name" value="ATPase_NBD"/>
</dbReference>
<proteinExistence type="inferred from homology"/>
<organism evidence="5 6">
    <name type="scientific">Paracoccus liaowanqingii</name>
    <dbReference type="NCBI Taxonomy" id="2560053"/>
    <lineage>
        <taxon>Bacteria</taxon>
        <taxon>Pseudomonadati</taxon>
        <taxon>Pseudomonadota</taxon>
        <taxon>Alphaproteobacteria</taxon>
        <taxon>Rhodobacterales</taxon>
        <taxon>Paracoccaceae</taxon>
        <taxon>Paracoccus</taxon>
    </lineage>
</organism>
<dbReference type="AlphaFoldDB" id="A0A4Z1BLS5"/>
<protein>
    <submittedName>
        <fullName evidence="5">Xylulokinase</fullName>
    </submittedName>
</protein>
<evidence type="ECO:0000259" key="4">
    <source>
        <dbReference type="Pfam" id="PF02782"/>
    </source>
</evidence>
<comment type="similarity">
    <text evidence="1">Belongs to the FGGY kinase family.</text>
</comment>
<keyword evidence="2" id="KW-0808">Transferase</keyword>
<name>A0A4Z1BLS5_9RHOB</name>
<evidence type="ECO:0000313" key="5">
    <source>
        <dbReference type="EMBL" id="TGN40856.1"/>
    </source>
</evidence>
<dbReference type="EMBL" id="SRPG01000414">
    <property type="protein sequence ID" value="TGN40856.1"/>
    <property type="molecule type" value="Genomic_DNA"/>
</dbReference>
<feature type="domain" description="Carbohydrate kinase FGGY C-terminal" evidence="4">
    <location>
        <begin position="3"/>
        <end position="65"/>
    </location>
</feature>
<dbReference type="Proteomes" id="UP000297972">
    <property type="component" value="Unassembled WGS sequence"/>
</dbReference>
<gene>
    <name evidence="5" type="ORF">E4L95_21635</name>
</gene>
<dbReference type="GO" id="GO:0005975">
    <property type="term" value="P:carbohydrate metabolic process"/>
    <property type="evidence" value="ECO:0007669"/>
    <property type="project" value="InterPro"/>
</dbReference>